<dbReference type="Pfam" id="PF20136">
    <property type="entry name" value="DUF6526"/>
    <property type="match status" value="1"/>
</dbReference>
<reference evidence="2 3" key="1">
    <citation type="submission" date="2014-07" db="EMBL/GenBank/DDBJ databases">
        <title>Genome of Flavobacterium reichenbachii LMG 25512.</title>
        <authorList>
            <person name="Stropko S.J."/>
            <person name="Pipes S.E."/>
            <person name="Newman J.D."/>
        </authorList>
    </citation>
    <scope>NUCLEOTIDE SEQUENCE [LARGE SCALE GENOMIC DNA]</scope>
    <source>
        <strain evidence="2 3">LMG 25512</strain>
    </source>
</reference>
<evidence type="ECO:0000313" key="3">
    <source>
        <dbReference type="Proteomes" id="UP000028715"/>
    </source>
</evidence>
<keyword evidence="1" id="KW-0472">Membrane</keyword>
<sequence length="144" mass="17322">MKIQNYSNHIRFYPPHHFIYYPILSLFIGASIYFAVTSDEQLIWSFISVGFIFLFVLAFMLRQHYSLILQNRIVRLELRYRYFTITGKRLEEFEYKLTDDQLFALRFAPDNELIELIEDTLKNNLTGDAIKKAIVHWRGDYNRV</sequence>
<dbReference type="AlphaFoldDB" id="A0A085ZFW0"/>
<keyword evidence="1" id="KW-0812">Transmembrane</keyword>
<dbReference type="InterPro" id="IPR045385">
    <property type="entry name" value="DUF6526"/>
</dbReference>
<dbReference type="STRING" id="362418.IW19_20765"/>
<organism evidence="2 3">
    <name type="scientific">Flavobacterium reichenbachii</name>
    <dbReference type="NCBI Taxonomy" id="362418"/>
    <lineage>
        <taxon>Bacteria</taxon>
        <taxon>Pseudomonadati</taxon>
        <taxon>Bacteroidota</taxon>
        <taxon>Flavobacteriia</taxon>
        <taxon>Flavobacteriales</taxon>
        <taxon>Flavobacteriaceae</taxon>
        <taxon>Flavobacterium</taxon>
    </lineage>
</organism>
<feature type="transmembrane region" description="Helical" evidence="1">
    <location>
        <begin position="42"/>
        <end position="61"/>
    </location>
</feature>
<protein>
    <recommendedName>
        <fullName evidence="4">ABC transporter</fullName>
    </recommendedName>
</protein>
<feature type="transmembrane region" description="Helical" evidence="1">
    <location>
        <begin position="18"/>
        <end position="36"/>
    </location>
</feature>
<dbReference type="eggNOG" id="ENOG5032T87">
    <property type="taxonomic scope" value="Bacteria"/>
</dbReference>
<keyword evidence="1" id="KW-1133">Transmembrane helix</keyword>
<evidence type="ECO:0000313" key="2">
    <source>
        <dbReference type="EMBL" id="KFF03324.1"/>
    </source>
</evidence>
<dbReference type="OrthoDB" id="765463at2"/>
<dbReference type="Proteomes" id="UP000028715">
    <property type="component" value="Unassembled WGS sequence"/>
</dbReference>
<dbReference type="EMBL" id="JPRL01000002">
    <property type="protein sequence ID" value="KFF03324.1"/>
    <property type="molecule type" value="Genomic_DNA"/>
</dbReference>
<comment type="caution">
    <text evidence="2">The sequence shown here is derived from an EMBL/GenBank/DDBJ whole genome shotgun (WGS) entry which is preliminary data.</text>
</comment>
<proteinExistence type="predicted"/>
<dbReference type="RefSeq" id="WP_035688771.1">
    <property type="nucleotide sequence ID" value="NZ_JPRL01000002.1"/>
</dbReference>
<name>A0A085ZFW0_9FLAO</name>
<evidence type="ECO:0000256" key="1">
    <source>
        <dbReference type="SAM" id="Phobius"/>
    </source>
</evidence>
<gene>
    <name evidence="2" type="ORF">IW19_20765</name>
</gene>
<keyword evidence="3" id="KW-1185">Reference proteome</keyword>
<accession>A0A085ZFW0</accession>
<evidence type="ECO:0008006" key="4">
    <source>
        <dbReference type="Google" id="ProtNLM"/>
    </source>
</evidence>